<keyword evidence="2" id="KW-1185">Reference proteome</keyword>
<gene>
    <name evidence="1" type="ORF">HJG59_009870</name>
</gene>
<dbReference type="AlphaFoldDB" id="A0A7J8C8J8"/>
<protein>
    <submittedName>
        <fullName evidence="1">Uncharacterized protein</fullName>
    </submittedName>
</protein>
<accession>A0A7J8C8J8</accession>
<dbReference type="InParanoid" id="A0A7J8C8J8"/>
<sequence>MLGDLTPYRGRWKGEREESSIVRRLLCAPKGWGKLGYVPSLGIQLMTFLVHWKMLQPKEPHRAGFDWSFYAQSFYFTVCATFFLKTSFCPAGVAQWLSGVVERGTHAPRSHQLDCWSGHIPRFWANLQWWGACRRQPIDFLPHPCFYTFLPLPSSL</sequence>
<evidence type="ECO:0000313" key="2">
    <source>
        <dbReference type="Proteomes" id="UP000550707"/>
    </source>
</evidence>
<name>A0A7J8C8J8_MOLMO</name>
<proteinExistence type="predicted"/>
<reference evidence="1 2" key="1">
    <citation type="journal article" date="2020" name="Nature">
        <title>Six reference-quality genomes reveal evolution of bat adaptations.</title>
        <authorList>
            <person name="Jebb D."/>
            <person name="Huang Z."/>
            <person name="Pippel M."/>
            <person name="Hughes G.M."/>
            <person name="Lavrichenko K."/>
            <person name="Devanna P."/>
            <person name="Winkler S."/>
            <person name="Jermiin L.S."/>
            <person name="Skirmuntt E.C."/>
            <person name="Katzourakis A."/>
            <person name="Burkitt-Gray L."/>
            <person name="Ray D.A."/>
            <person name="Sullivan K.A.M."/>
            <person name="Roscito J.G."/>
            <person name="Kirilenko B.M."/>
            <person name="Davalos L.M."/>
            <person name="Corthals A.P."/>
            <person name="Power M.L."/>
            <person name="Jones G."/>
            <person name="Ransome R.D."/>
            <person name="Dechmann D.K.N."/>
            <person name="Locatelli A.G."/>
            <person name="Puechmaille S.J."/>
            <person name="Fedrigo O."/>
            <person name="Jarvis E.D."/>
            <person name="Hiller M."/>
            <person name="Vernes S.C."/>
            <person name="Myers E.W."/>
            <person name="Teeling E.C."/>
        </authorList>
    </citation>
    <scope>NUCLEOTIDE SEQUENCE [LARGE SCALE GENOMIC DNA]</scope>
    <source>
        <strain evidence="1">MMolMol1</strain>
        <tissue evidence="1">Muscle</tissue>
    </source>
</reference>
<evidence type="ECO:0000313" key="1">
    <source>
        <dbReference type="EMBL" id="KAF6407167.1"/>
    </source>
</evidence>
<dbReference type="EMBL" id="JACASF010000021">
    <property type="protein sequence ID" value="KAF6407167.1"/>
    <property type="molecule type" value="Genomic_DNA"/>
</dbReference>
<organism evidence="1 2">
    <name type="scientific">Molossus molossus</name>
    <name type="common">Pallas' mastiff bat</name>
    <name type="synonym">Vespertilio molossus</name>
    <dbReference type="NCBI Taxonomy" id="27622"/>
    <lineage>
        <taxon>Eukaryota</taxon>
        <taxon>Metazoa</taxon>
        <taxon>Chordata</taxon>
        <taxon>Craniata</taxon>
        <taxon>Vertebrata</taxon>
        <taxon>Euteleostomi</taxon>
        <taxon>Mammalia</taxon>
        <taxon>Eutheria</taxon>
        <taxon>Laurasiatheria</taxon>
        <taxon>Chiroptera</taxon>
        <taxon>Yangochiroptera</taxon>
        <taxon>Molossidae</taxon>
        <taxon>Molossus</taxon>
    </lineage>
</organism>
<comment type="caution">
    <text evidence="1">The sequence shown here is derived from an EMBL/GenBank/DDBJ whole genome shotgun (WGS) entry which is preliminary data.</text>
</comment>
<dbReference type="Proteomes" id="UP000550707">
    <property type="component" value="Unassembled WGS sequence"/>
</dbReference>